<dbReference type="Proteomes" id="UP001235760">
    <property type="component" value="Unassembled WGS sequence"/>
</dbReference>
<feature type="domain" description="HTH deoR-type" evidence="4">
    <location>
        <begin position="29"/>
        <end position="84"/>
    </location>
</feature>
<evidence type="ECO:0000313" key="5">
    <source>
        <dbReference type="EMBL" id="MDP4299331.1"/>
    </source>
</evidence>
<dbReference type="PANTHER" id="PTHR30363:SF46">
    <property type="entry name" value="LYSR FAMILY TRANSCRIPTIONAL REGULATOR"/>
    <property type="match status" value="1"/>
</dbReference>
<dbReference type="SMART" id="SM01134">
    <property type="entry name" value="DeoRC"/>
    <property type="match status" value="1"/>
</dbReference>
<dbReference type="PROSITE" id="PS00894">
    <property type="entry name" value="HTH_DEOR_1"/>
    <property type="match status" value="1"/>
</dbReference>
<evidence type="ECO:0000256" key="2">
    <source>
        <dbReference type="ARBA" id="ARBA00023125"/>
    </source>
</evidence>
<dbReference type="SUPFAM" id="SSF100950">
    <property type="entry name" value="NagB/RpiA/CoA transferase-like"/>
    <property type="match status" value="1"/>
</dbReference>
<organism evidence="5 6">
    <name type="scientific">Leptothrix discophora</name>
    <dbReference type="NCBI Taxonomy" id="89"/>
    <lineage>
        <taxon>Bacteria</taxon>
        <taxon>Pseudomonadati</taxon>
        <taxon>Pseudomonadota</taxon>
        <taxon>Betaproteobacteria</taxon>
        <taxon>Burkholderiales</taxon>
        <taxon>Sphaerotilaceae</taxon>
        <taxon>Leptothrix</taxon>
    </lineage>
</organism>
<dbReference type="InterPro" id="IPR018356">
    <property type="entry name" value="Tscrpt_reg_HTH_DeoR_CS"/>
</dbReference>
<proteinExistence type="predicted"/>
<comment type="caution">
    <text evidence="5">The sequence shown here is derived from an EMBL/GenBank/DDBJ whole genome shotgun (WGS) entry which is preliminary data.</text>
</comment>
<keyword evidence="1" id="KW-0805">Transcription regulation</keyword>
<dbReference type="PRINTS" id="PR00037">
    <property type="entry name" value="HTHLACR"/>
</dbReference>
<dbReference type="RefSeq" id="WP_305747890.1">
    <property type="nucleotide sequence ID" value="NZ_JAUZEE010000001.1"/>
</dbReference>
<dbReference type="InterPro" id="IPR050313">
    <property type="entry name" value="Carb_Metab_HTH_regulators"/>
</dbReference>
<dbReference type="SMART" id="SM00420">
    <property type="entry name" value="HTH_DEOR"/>
    <property type="match status" value="1"/>
</dbReference>
<accession>A0ABT9FYL8</accession>
<dbReference type="GO" id="GO:0003677">
    <property type="term" value="F:DNA binding"/>
    <property type="evidence" value="ECO:0007669"/>
    <property type="project" value="UniProtKB-KW"/>
</dbReference>
<dbReference type="SUPFAM" id="SSF46785">
    <property type="entry name" value="Winged helix' DNA-binding domain"/>
    <property type="match status" value="1"/>
</dbReference>
<keyword evidence="2 5" id="KW-0238">DNA-binding</keyword>
<keyword evidence="3" id="KW-0804">Transcription</keyword>
<dbReference type="InterPro" id="IPR014036">
    <property type="entry name" value="DeoR-like_C"/>
</dbReference>
<dbReference type="PROSITE" id="PS51000">
    <property type="entry name" value="HTH_DEOR_2"/>
    <property type="match status" value="1"/>
</dbReference>
<dbReference type="InterPro" id="IPR036390">
    <property type="entry name" value="WH_DNA-bd_sf"/>
</dbReference>
<gene>
    <name evidence="5" type="ORF">Q8X39_01675</name>
</gene>
<keyword evidence="6" id="KW-1185">Reference proteome</keyword>
<reference evidence="5 6" key="1">
    <citation type="submission" date="2023-08" db="EMBL/GenBank/DDBJ databases">
        <authorList>
            <person name="Roldan D.M."/>
            <person name="Menes R.J."/>
        </authorList>
    </citation>
    <scope>NUCLEOTIDE SEQUENCE [LARGE SCALE GENOMIC DNA]</scope>
    <source>
        <strain evidence="5 6">CCM 2812</strain>
    </source>
</reference>
<evidence type="ECO:0000256" key="1">
    <source>
        <dbReference type="ARBA" id="ARBA00023015"/>
    </source>
</evidence>
<dbReference type="InterPro" id="IPR036388">
    <property type="entry name" value="WH-like_DNA-bd_sf"/>
</dbReference>
<dbReference type="PANTHER" id="PTHR30363">
    <property type="entry name" value="HTH-TYPE TRANSCRIPTIONAL REGULATOR SRLR-RELATED"/>
    <property type="match status" value="1"/>
</dbReference>
<protein>
    <submittedName>
        <fullName evidence="5">DeoR/GlpR family DNA-binding transcription regulator</fullName>
    </submittedName>
</protein>
<evidence type="ECO:0000313" key="6">
    <source>
        <dbReference type="Proteomes" id="UP001235760"/>
    </source>
</evidence>
<dbReference type="Gene3D" id="1.10.10.10">
    <property type="entry name" value="Winged helix-like DNA-binding domain superfamily/Winged helix DNA-binding domain"/>
    <property type="match status" value="1"/>
</dbReference>
<dbReference type="Pfam" id="PF00455">
    <property type="entry name" value="DeoRC"/>
    <property type="match status" value="1"/>
</dbReference>
<evidence type="ECO:0000259" key="4">
    <source>
        <dbReference type="PROSITE" id="PS51000"/>
    </source>
</evidence>
<evidence type="ECO:0000256" key="3">
    <source>
        <dbReference type="ARBA" id="ARBA00023163"/>
    </source>
</evidence>
<dbReference type="InterPro" id="IPR001034">
    <property type="entry name" value="DeoR_HTH"/>
</dbReference>
<sequence length="285" mass="30028">MSTPADFPASTPLAGGTTATDGTVVPLLPAQRRQHIVDFLRRHGAVTLQQLEQALGVSVSTLRRDLDGLAAEGVIDRTHGGALLRQQEYSTFEPDAGAAAELSPLEKEAIGRLAADALLPRQSVIFDSGSTVLEAARAALRRNIPLIAVTNDLTIAQLLGGSAQIQVHLLGGVLRPGSPTVTGQSLVEQARTICADVLLMGAHAVTDGVLSETSAEVAATKRALMAAATTRRLLVDASKFRPRAFMQVATLGELHEVITDDGIGAADEERLRALSLQVTIARCRR</sequence>
<dbReference type="EMBL" id="JAUZEE010000001">
    <property type="protein sequence ID" value="MDP4299331.1"/>
    <property type="molecule type" value="Genomic_DNA"/>
</dbReference>
<dbReference type="InterPro" id="IPR037171">
    <property type="entry name" value="NagB/RpiA_transferase-like"/>
</dbReference>
<name>A0ABT9FYL8_LEPDI</name>
<dbReference type="Pfam" id="PF08220">
    <property type="entry name" value="HTH_DeoR"/>
    <property type="match status" value="1"/>
</dbReference>